<dbReference type="SUPFAM" id="SSF56672">
    <property type="entry name" value="DNA/RNA polymerases"/>
    <property type="match status" value="1"/>
</dbReference>
<reference evidence="6 7" key="1">
    <citation type="submission" date="2014-09" db="EMBL/GenBank/DDBJ databases">
        <authorList>
            <person name="Ellenberger Sabrina"/>
        </authorList>
    </citation>
    <scope>NUCLEOTIDE SEQUENCE [LARGE SCALE GENOMIC DNA]</scope>
    <source>
        <strain evidence="6 7">CBS 412.66</strain>
    </source>
</reference>
<evidence type="ECO:0000256" key="1">
    <source>
        <dbReference type="ARBA" id="ARBA00022750"/>
    </source>
</evidence>
<evidence type="ECO:0000256" key="4">
    <source>
        <dbReference type="ARBA" id="ARBA00022908"/>
    </source>
</evidence>
<keyword evidence="7" id="KW-1185">Reference proteome</keyword>
<dbReference type="InterPro" id="IPR043128">
    <property type="entry name" value="Rev_trsase/Diguanyl_cyclase"/>
</dbReference>
<dbReference type="GO" id="GO:0015074">
    <property type="term" value="P:DNA integration"/>
    <property type="evidence" value="ECO:0007669"/>
    <property type="project" value="UniProtKB-KW"/>
</dbReference>
<dbReference type="Proteomes" id="UP000054107">
    <property type="component" value="Unassembled WGS sequence"/>
</dbReference>
<evidence type="ECO:0000256" key="3">
    <source>
        <dbReference type="ARBA" id="ARBA00022884"/>
    </source>
</evidence>
<dbReference type="GO" id="GO:0006508">
    <property type="term" value="P:proteolysis"/>
    <property type="evidence" value="ECO:0007669"/>
    <property type="project" value="InterPro"/>
</dbReference>
<feature type="domain" description="Reverse transcriptase/retrotransposon-derived protein RNase H-like" evidence="5">
    <location>
        <begin position="413"/>
        <end position="510"/>
    </location>
</feature>
<dbReference type="PANTHER" id="PTHR33064">
    <property type="entry name" value="POL PROTEIN"/>
    <property type="match status" value="1"/>
</dbReference>
<proteinExistence type="predicted"/>
<keyword evidence="1" id="KW-0378">Hydrolase</keyword>
<name>A0A0B7NWJ9_9FUNG</name>
<dbReference type="Pfam" id="PF13650">
    <property type="entry name" value="Asp_protease_2"/>
    <property type="match status" value="1"/>
</dbReference>
<gene>
    <name evidence="6" type="primary">PARPA_14315.1 scaffold 49704</name>
</gene>
<dbReference type="PANTHER" id="PTHR33064:SF37">
    <property type="entry name" value="RIBONUCLEASE H"/>
    <property type="match status" value="1"/>
</dbReference>
<sequence length="557" mass="64200">MTWTDFKVAIISKYGRNQADVRDEARERLEKIIYKKSQSMNEFIEDFLELKNAAEIRDEDCLVRYLFKALPEELAQATKFYINNAAEKDQHGHQCKEEDLAKLYTMKKDEKNIVPVEVEAEDMDTNDDTDESKMTFAALTIEDNIECKLIEDGDFSEPPKDLMKNNSIILPITLESHSCIVKTYFLLDTGASFSCISPALANKLKIQLNKSNFGVIKTGQKDNVVKRMGCTDEKIKLTYNSRVCYSNLEVFDIFDGLHVIIGMDLIAQLGMTISNLAMDWDDDNNLEIPPIDPNPYIPNNQPFRTDEERQKLLDEVMPLLEANRQIDPKSHSKTHLAQKSINILGFYLSEKGLTLDQRKVSNILEWNPVVANSKELASRLGLINFFRSHLPCLSTLTAPLDGLKNSPDLSRVWKDEHTIAMQKIQQLLVNAPVLSAPDMRYDMCLVTDSSAFGIGACLYQVKKKRVYYLGFIARKLTSSEMRWGSTKRELLAVVYAFKKYRQWLWGKKFHLYVDNQGLLYLHSQEKLTVFRLYEIKDIQLKEIKDIQLKLDIFIRIR</sequence>
<keyword evidence="1" id="KW-0064">Aspartyl protease</keyword>
<dbReference type="AlphaFoldDB" id="A0A0B7NWJ9"/>
<dbReference type="GO" id="GO:0004190">
    <property type="term" value="F:aspartic-type endopeptidase activity"/>
    <property type="evidence" value="ECO:0007669"/>
    <property type="project" value="UniProtKB-KW"/>
</dbReference>
<dbReference type="InterPro" id="IPR051320">
    <property type="entry name" value="Viral_Replic_Matur_Polypro"/>
</dbReference>
<dbReference type="GO" id="GO:0003723">
    <property type="term" value="F:RNA binding"/>
    <property type="evidence" value="ECO:0007669"/>
    <property type="project" value="UniProtKB-KW"/>
</dbReference>
<dbReference type="Pfam" id="PF17919">
    <property type="entry name" value="RT_RNaseH_2"/>
    <property type="match status" value="1"/>
</dbReference>
<dbReference type="InterPro" id="IPR001969">
    <property type="entry name" value="Aspartic_peptidase_AS"/>
</dbReference>
<keyword evidence="1" id="KW-0645">Protease</keyword>
<evidence type="ECO:0000313" key="7">
    <source>
        <dbReference type="Proteomes" id="UP000054107"/>
    </source>
</evidence>
<dbReference type="EMBL" id="LN734190">
    <property type="protein sequence ID" value="CEP19995.1"/>
    <property type="molecule type" value="Genomic_DNA"/>
</dbReference>
<dbReference type="InterPro" id="IPR041577">
    <property type="entry name" value="RT_RNaseH_2"/>
</dbReference>
<accession>A0A0B7NWJ9</accession>
<evidence type="ECO:0000256" key="2">
    <source>
        <dbReference type="ARBA" id="ARBA00022842"/>
    </source>
</evidence>
<keyword evidence="4" id="KW-0229">DNA integration</keyword>
<dbReference type="CDD" id="cd09274">
    <property type="entry name" value="RNase_HI_RT_Ty3"/>
    <property type="match status" value="1"/>
</dbReference>
<dbReference type="STRING" id="35722.A0A0B7NWJ9"/>
<organism evidence="6 7">
    <name type="scientific">Parasitella parasitica</name>
    <dbReference type="NCBI Taxonomy" id="35722"/>
    <lineage>
        <taxon>Eukaryota</taxon>
        <taxon>Fungi</taxon>
        <taxon>Fungi incertae sedis</taxon>
        <taxon>Mucoromycota</taxon>
        <taxon>Mucoromycotina</taxon>
        <taxon>Mucoromycetes</taxon>
        <taxon>Mucorales</taxon>
        <taxon>Mucorineae</taxon>
        <taxon>Mucoraceae</taxon>
        <taxon>Parasitella</taxon>
    </lineage>
</organism>
<dbReference type="PROSITE" id="PS00141">
    <property type="entry name" value="ASP_PROTEASE"/>
    <property type="match status" value="1"/>
</dbReference>
<keyword evidence="2" id="KW-0460">Magnesium</keyword>
<keyword evidence="3" id="KW-0694">RNA-binding</keyword>
<protein>
    <recommendedName>
        <fullName evidence="5">Reverse transcriptase/retrotransposon-derived protein RNase H-like domain-containing protein</fullName>
    </recommendedName>
</protein>
<dbReference type="InterPro" id="IPR043502">
    <property type="entry name" value="DNA/RNA_pol_sf"/>
</dbReference>
<dbReference type="InterPro" id="IPR021109">
    <property type="entry name" value="Peptidase_aspartic_dom_sf"/>
</dbReference>
<dbReference type="SUPFAM" id="SSF50630">
    <property type="entry name" value="Acid proteases"/>
    <property type="match status" value="1"/>
</dbReference>
<evidence type="ECO:0000313" key="6">
    <source>
        <dbReference type="EMBL" id="CEP19995.1"/>
    </source>
</evidence>
<dbReference type="OrthoDB" id="2288506at2759"/>
<dbReference type="Gene3D" id="2.40.70.10">
    <property type="entry name" value="Acid Proteases"/>
    <property type="match status" value="1"/>
</dbReference>
<dbReference type="Gene3D" id="3.30.70.270">
    <property type="match status" value="1"/>
</dbReference>
<evidence type="ECO:0000259" key="5">
    <source>
        <dbReference type="Pfam" id="PF17919"/>
    </source>
</evidence>